<evidence type="ECO:0000313" key="2">
    <source>
        <dbReference type="EMBL" id="TNN67797.1"/>
    </source>
</evidence>
<dbReference type="AlphaFoldDB" id="A0A4Z2HPU4"/>
<feature type="region of interest" description="Disordered" evidence="1">
    <location>
        <begin position="1"/>
        <end position="21"/>
    </location>
</feature>
<evidence type="ECO:0000313" key="3">
    <source>
        <dbReference type="Proteomes" id="UP000314294"/>
    </source>
</evidence>
<proteinExistence type="predicted"/>
<sequence>MSEVPQVHGDLPGHRPPAQQAVDERAALTGWRILRGGGSEQNSISLESVRDSVPCDGGFVSPSLSSSLPPSVWSKETLSRALLRRCISSSPWGDEKLRAAMVERGVQLRGSAAMRSPPSETGMTSALQGASSQGLGAENPSPALNRRSEAQGGRPRRRRPRWRRRENSEEISREISLSASSRLVPSAHVSTGINSEALGNALQESPAGSRTEAQAKASAEGIQDVIYTTSIQNMLCIHLGQISNCRYVLPASACVSSNQLQHFGHIVDGSIRDNEDLARIGALHWLLPLVRKKPDTLLLRQRKELTYCLIRNLTKQNRQSNAVQTHLLSINMIQLLQVSSFTQHHEYGKSNNTIRFTENPTNETDSDTYPINVIASN</sequence>
<reference evidence="2 3" key="1">
    <citation type="submission" date="2019-03" db="EMBL/GenBank/DDBJ databases">
        <title>First draft genome of Liparis tanakae, snailfish: a comprehensive survey of snailfish specific genes.</title>
        <authorList>
            <person name="Kim W."/>
            <person name="Song I."/>
            <person name="Jeong J.-H."/>
            <person name="Kim D."/>
            <person name="Kim S."/>
            <person name="Ryu S."/>
            <person name="Song J.Y."/>
            <person name="Lee S.K."/>
        </authorList>
    </citation>
    <scope>NUCLEOTIDE SEQUENCE [LARGE SCALE GENOMIC DNA]</scope>
    <source>
        <tissue evidence="2">Muscle</tissue>
    </source>
</reference>
<keyword evidence="3" id="KW-1185">Reference proteome</keyword>
<name>A0A4Z2HPU4_9TELE</name>
<dbReference type="Proteomes" id="UP000314294">
    <property type="component" value="Unassembled WGS sequence"/>
</dbReference>
<feature type="region of interest" description="Disordered" evidence="1">
    <location>
        <begin position="110"/>
        <end position="177"/>
    </location>
</feature>
<accession>A0A4Z2HPU4</accession>
<organism evidence="2 3">
    <name type="scientific">Liparis tanakae</name>
    <name type="common">Tanaka's snailfish</name>
    <dbReference type="NCBI Taxonomy" id="230148"/>
    <lineage>
        <taxon>Eukaryota</taxon>
        <taxon>Metazoa</taxon>
        <taxon>Chordata</taxon>
        <taxon>Craniata</taxon>
        <taxon>Vertebrata</taxon>
        <taxon>Euteleostomi</taxon>
        <taxon>Actinopterygii</taxon>
        <taxon>Neopterygii</taxon>
        <taxon>Teleostei</taxon>
        <taxon>Neoteleostei</taxon>
        <taxon>Acanthomorphata</taxon>
        <taxon>Eupercaria</taxon>
        <taxon>Perciformes</taxon>
        <taxon>Cottioidei</taxon>
        <taxon>Cottales</taxon>
        <taxon>Liparidae</taxon>
        <taxon>Liparis</taxon>
    </lineage>
</organism>
<protein>
    <submittedName>
        <fullName evidence="2">Uncharacterized protein</fullName>
    </submittedName>
</protein>
<gene>
    <name evidence="2" type="ORF">EYF80_021951</name>
</gene>
<evidence type="ECO:0000256" key="1">
    <source>
        <dbReference type="SAM" id="MobiDB-lite"/>
    </source>
</evidence>
<comment type="caution">
    <text evidence="2">The sequence shown here is derived from an EMBL/GenBank/DDBJ whole genome shotgun (WGS) entry which is preliminary data.</text>
</comment>
<dbReference type="EMBL" id="SRLO01000198">
    <property type="protein sequence ID" value="TNN67797.1"/>
    <property type="molecule type" value="Genomic_DNA"/>
</dbReference>
<feature type="compositionally biased region" description="Polar residues" evidence="1">
    <location>
        <begin position="118"/>
        <end position="134"/>
    </location>
</feature>
<feature type="compositionally biased region" description="Basic residues" evidence="1">
    <location>
        <begin position="154"/>
        <end position="164"/>
    </location>
</feature>